<evidence type="ECO:0000313" key="4">
    <source>
        <dbReference type="Proteomes" id="UP000192223"/>
    </source>
</evidence>
<dbReference type="Pfam" id="PF01607">
    <property type="entry name" value="CBM_14"/>
    <property type="match status" value="1"/>
</dbReference>
<dbReference type="Proteomes" id="UP000192223">
    <property type="component" value="Unplaced"/>
</dbReference>
<feature type="signal peptide" evidence="2">
    <location>
        <begin position="1"/>
        <end position="24"/>
    </location>
</feature>
<dbReference type="SMART" id="SM00494">
    <property type="entry name" value="ChtBD2"/>
    <property type="match status" value="1"/>
</dbReference>
<dbReference type="InterPro" id="IPR036508">
    <property type="entry name" value="Chitin-bd_dom_sf"/>
</dbReference>
<protein>
    <submittedName>
        <fullName evidence="5">Uncharacterized protein LOC108740551</fullName>
    </submittedName>
</protein>
<dbReference type="RefSeq" id="XP_018330411.1">
    <property type="nucleotide sequence ID" value="XM_018474909.1"/>
</dbReference>
<sequence length="244" mass="28639">MEFRMFPSVFKFFVVLLLLNIARAYQECISEHNVFPHETDVTKYYKCNKQHKKIQMQCPHTMQFNPSVGMCQNFIKQDQFMNVPSSQQRPPFYPDAPFHTHQPQSSPSTAANINKPGTPGKHNHGIQYAAYPDSPYHTENYLRTNPYYFTGTHYPSKPFYYKPSHIGSGYLQPYHPHHHTIDYGDSYGQNYQYDKPYDQGPSYLYPSYGSRSFTYKPFRHGNKSKFNSNHSHHGNKPHHYGQPR</sequence>
<proteinExistence type="predicted"/>
<feature type="chain" id="PRO_5010714504" evidence="2">
    <location>
        <begin position="25"/>
        <end position="244"/>
    </location>
</feature>
<dbReference type="Gene3D" id="2.170.140.10">
    <property type="entry name" value="Chitin binding domain"/>
    <property type="match status" value="1"/>
</dbReference>
<evidence type="ECO:0000259" key="3">
    <source>
        <dbReference type="PROSITE" id="PS50940"/>
    </source>
</evidence>
<gene>
    <name evidence="5" type="primary">LOC108740551</name>
</gene>
<organism evidence="4 5">
    <name type="scientific">Agrilus planipennis</name>
    <name type="common">Emerald ash borer</name>
    <name type="synonym">Agrilus marcopoli</name>
    <dbReference type="NCBI Taxonomy" id="224129"/>
    <lineage>
        <taxon>Eukaryota</taxon>
        <taxon>Metazoa</taxon>
        <taxon>Ecdysozoa</taxon>
        <taxon>Arthropoda</taxon>
        <taxon>Hexapoda</taxon>
        <taxon>Insecta</taxon>
        <taxon>Pterygota</taxon>
        <taxon>Neoptera</taxon>
        <taxon>Endopterygota</taxon>
        <taxon>Coleoptera</taxon>
        <taxon>Polyphaga</taxon>
        <taxon>Elateriformia</taxon>
        <taxon>Buprestoidea</taxon>
        <taxon>Buprestidae</taxon>
        <taxon>Agrilinae</taxon>
        <taxon>Agrilus</taxon>
    </lineage>
</organism>
<keyword evidence="2" id="KW-0732">Signal</keyword>
<feature type="region of interest" description="Disordered" evidence="1">
    <location>
        <begin position="84"/>
        <end position="122"/>
    </location>
</feature>
<dbReference type="AlphaFoldDB" id="A0A1W4X2R2"/>
<dbReference type="KEGG" id="apln:108740551"/>
<feature type="compositionally biased region" description="Polar residues" evidence="1">
    <location>
        <begin position="101"/>
        <end position="112"/>
    </location>
</feature>
<dbReference type="OrthoDB" id="7784408at2759"/>
<reference evidence="5" key="1">
    <citation type="submission" date="2025-08" db="UniProtKB">
        <authorList>
            <consortium name="RefSeq"/>
        </authorList>
    </citation>
    <scope>IDENTIFICATION</scope>
    <source>
        <tissue evidence="5">Entire body</tissue>
    </source>
</reference>
<evidence type="ECO:0000313" key="5">
    <source>
        <dbReference type="RefSeq" id="XP_018330411.1"/>
    </source>
</evidence>
<dbReference type="GeneID" id="108740551"/>
<feature type="compositionally biased region" description="Basic residues" evidence="1">
    <location>
        <begin position="230"/>
        <end position="244"/>
    </location>
</feature>
<name>A0A1W4X2R2_AGRPL</name>
<dbReference type="GO" id="GO:0005576">
    <property type="term" value="C:extracellular region"/>
    <property type="evidence" value="ECO:0007669"/>
    <property type="project" value="InterPro"/>
</dbReference>
<accession>A0A1W4X2R2</accession>
<evidence type="ECO:0000256" key="2">
    <source>
        <dbReference type="SAM" id="SignalP"/>
    </source>
</evidence>
<feature type="region of interest" description="Disordered" evidence="1">
    <location>
        <begin position="219"/>
        <end position="244"/>
    </location>
</feature>
<evidence type="ECO:0000256" key="1">
    <source>
        <dbReference type="SAM" id="MobiDB-lite"/>
    </source>
</evidence>
<dbReference type="GO" id="GO:0008061">
    <property type="term" value="F:chitin binding"/>
    <property type="evidence" value="ECO:0007669"/>
    <property type="project" value="InterPro"/>
</dbReference>
<feature type="domain" description="Chitin-binding type-2" evidence="3">
    <location>
        <begin position="25"/>
        <end position="71"/>
    </location>
</feature>
<dbReference type="InterPro" id="IPR002557">
    <property type="entry name" value="Chitin-bd_dom"/>
</dbReference>
<dbReference type="InParanoid" id="A0A1W4X2R2"/>
<dbReference type="SUPFAM" id="SSF57625">
    <property type="entry name" value="Invertebrate chitin-binding proteins"/>
    <property type="match status" value="1"/>
</dbReference>
<keyword evidence="4" id="KW-1185">Reference proteome</keyword>
<dbReference type="PROSITE" id="PS50940">
    <property type="entry name" value="CHIT_BIND_II"/>
    <property type="match status" value="1"/>
</dbReference>